<keyword evidence="4" id="KW-1185">Reference proteome</keyword>
<evidence type="ECO:0000259" key="2">
    <source>
        <dbReference type="SMART" id="SM00717"/>
    </source>
</evidence>
<dbReference type="EMBL" id="JNBS01001762">
    <property type="protein sequence ID" value="OQS00057.1"/>
    <property type="molecule type" value="Genomic_DNA"/>
</dbReference>
<comment type="caution">
    <text evidence="3">The sequence shown here is derived from an EMBL/GenBank/DDBJ whole genome shotgun (WGS) entry which is preliminary data.</text>
</comment>
<dbReference type="SUPFAM" id="SSF46689">
    <property type="entry name" value="Homeodomain-like"/>
    <property type="match status" value="1"/>
</dbReference>
<feature type="compositionally biased region" description="Acidic residues" evidence="1">
    <location>
        <begin position="374"/>
        <end position="383"/>
    </location>
</feature>
<dbReference type="PANTHER" id="PTHR22929:SF0">
    <property type="entry name" value="TRANSCRIPTION FACTOR TFIIIB COMPONENT B'' HOMOLOG"/>
    <property type="match status" value="1"/>
</dbReference>
<dbReference type="GO" id="GO:0070898">
    <property type="term" value="P:RNA polymerase III preinitiation complex assembly"/>
    <property type="evidence" value="ECO:0007669"/>
    <property type="project" value="TreeGrafter"/>
</dbReference>
<dbReference type="Pfam" id="PF15963">
    <property type="entry name" value="Myb_DNA-bind_7"/>
    <property type="match status" value="1"/>
</dbReference>
<gene>
    <name evidence="3" type="ORF">THRCLA_06270</name>
</gene>
<reference evidence="3 4" key="1">
    <citation type="journal article" date="2014" name="Genome Biol. Evol.">
        <title>The secreted proteins of Achlya hypogyna and Thraustotheca clavata identify the ancestral oomycete secretome and reveal gene acquisitions by horizontal gene transfer.</title>
        <authorList>
            <person name="Misner I."/>
            <person name="Blouin N."/>
            <person name="Leonard G."/>
            <person name="Richards T.A."/>
            <person name="Lane C.E."/>
        </authorList>
    </citation>
    <scope>NUCLEOTIDE SEQUENCE [LARGE SCALE GENOMIC DNA]</scope>
    <source>
        <strain evidence="3 4">ATCC 34112</strain>
    </source>
</reference>
<dbReference type="InterPro" id="IPR009057">
    <property type="entry name" value="Homeodomain-like_sf"/>
</dbReference>
<feature type="region of interest" description="Disordered" evidence="1">
    <location>
        <begin position="323"/>
        <end position="344"/>
    </location>
</feature>
<feature type="compositionally biased region" description="Basic and acidic residues" evidence="1">
    <location>
        <begin position="53"/>
        <end position="73"/>
    </location>
</feature>
<feature type="compositionally biased region" description="Low complexity" evidence="1">
    <location>
        <begin position="150"/>
        <end position="179"/>
    </location>
</feature>
<dbReference type="GO" id="GO:0001156">
    <property type="term" value="F:TFIIIC-class transcription factor complex binding"/>
    <property type="evidence" value="ECO:0007669"/>
    <property type="project" value="TreeGrafter"/>
</dbReference>
<feature type="compositionally biased region" description="Acidic residues" evidence="1">
    <location>
        <begin position="539"/>
        <end position="551"/>
    </location>
</feature>
<dbReference type="OrthoDB" id="272624at2759"/>
<proteinExistence type="predicted"/>
<feature type="domain" description="Myb-like" evidence="2">
    <location>
        <begin position="448"/>
        <end position="496"/>
    </location>
</feature>
<feature type="compositionally biased region" description="Polar residues" evidence="1">
    <location>
        <begin position="26"/>
        <end position="35"/>
    </location>
</feature>
<dbReference type="Proteomes" id="UP000243217">
    <property type="component" value="Unassembled WGS sequence"/>
</dbReference>
<name>A0A1V9ZPZ8_9STRA</name>
<dbReference type="InterPro" id="IPR001005">
    <property type="entry name" value="SANT/Myb"/>
</dbReference>
<evidence type="ECO:0000256" key="1">
    <source>
        <dbReference type="SAM" id="MobiDB-lite"/>
    </source>
</evidence>
<sequence>MSSQRVPLLKPKSVRKPTRVAIGPRPTSSQPSKVATPSVAPRPRTNSTSADQTQEKTQLDAETKTTEKEKQDASMEELDPIAILSTPMVVKTTKKNTIAPGGSFGTPRLASMSKNNVPAIHIPPVTPIEKSPKITPTLQQRKTPPPKLFIPSKPTTKSPASKSPISKSPISKSPIISTKEPTKTPPAKPLTSTAEERVESTAPSTEKTTSKKKSTKASAPKAKETDKTAVKSKTRTAKKSTKAKSPRSSTSDEPTAKRSKRLTRSKGTPEEETSPTEKDTPKPTKTLPTRLSTLRKKTKERAIVSAKDRVLKYARKVLASDYDKQKPVAKPREKRVEEAISESEDEIASAALVAKQTMGELALSIPVGRRVESEVEEEEEEEDAPVKRKPRKATSGAPQVEFIDGQIVISQSSLTVHDDELTVTQDSDGENERSNRRYGSGYLAGRRQTKRWTHPETKQFFYHLSQIGPDFTLMSTLFPHRTRYELKQKFKKEERSHRSLVELALSAANRPIASDIMELAGDILENEKQKKLQEKLDKEEENEDKEDDISDELVNLY</sequence>
<protein>
    <recommendedName>
        <fullName evidence="2">Myb-like domain-containing protein</fullName>
    </recommendedName>
</protein>
<evidence type="ECO:0000313" key="4">
    <source>
        <dbReference type="Proteomes" id="UP000243217"/>
    </source>
</evidence>
<feature type="region of interest" description="Disordered" evidence="1">
    <location>
        <begin position="94"/>
        <end position="300"/>
    </location>
</feature>
<feature type="region of interest" description="Disordered" evidence="1">
    <location>
        <begin position="532"/>
        <end position="557"/>
    </location>
</feature>
<dbReference type="PANTHER" id="PTHR22929">
    <property type="entry name" value="RNA POLYMERASE III TRANSCRIPTION INITIATION FACTOR B"/>
    <property type="match status" value="1"/>
</dbReference>
<feature type="region of interest" description="Disordered" evidence="1">
    <location>
        <begin position="368"/>
        <end position="397"/>
    </location>
</feature>
<organism evidence="3 4">
    <name type="scientific">Thraustotheca clavata</name>
    <dbReference type="NCBI Taxonomy" id="74557"/>
    <lineage>
        <taxon>Eukaryota</taxon>
        <taxon>Sar</taxon>
        <taxon>Stramenopiles</taxon>
        <taxon>Oomycota</taxon>
        <taxon>Saprolegniomycetes</taxon>
        <taxon>Saprolegniales</taxon>
        <taxon>Achlyaceae</taxon>
        <taxon>Thraustotheca</taxon>
    </lineage>
</organism>
<feature type="region of interest" description="Disordered" evidence="1">
    <location>
        <begin position="1"/>
        <end position="80"/>
    </location>
</feature>
<dbReference type="SMART" id="SM00717">
    <property type="entry name" value="SANT"/>
    <property type="match status" value="1"/>
</dbReference>
<accession>A0A1V9ZPZ8</accession>
<feature type="compositionally biased region" description="Low complexity" evidence="1">
    <location>
        <begin position="283"/>
        <end position="292"/>
    </location>
</feature>
<feature type="compositionally biased region" description="Basic and acidic residues" evidence="1">
    <location>
        <begin position="323"/>
        <end position="338"/>
    </location>
</feature>
<evidence type="ECO:0000313" key="3">
    <source>
        <dbReference type="EMBL" id="OQS00057.1"/>
    </source>
</evidence>
<dbReference type="InterPro" id="IPR039467">
    <property type="entry name" value="TFIIIB_B''_Myb"/>
</dbReference>
<dbReference type="AlphaFoldDB" id="A0A1V9ZPZ8"/>
<dbReference type="GO" id="GO:0000126">
    <property type="term" value="C:transcription factor TFIIIB complex"/>
    <property type="evidence" value="ECO:0007669"/>
    <property type="project" value="TreeGrafter"/>
</dbReference>
<dbReference type="STRING" id="74557.A0A1V9ZPZ8"/>
<feature type="compositionally biased region" description="Basic residues" evidence="1">
    <location>
        <begin position="230"/>
        <end position="245"/>
    </location>
</feature>